<reference evidence="14" key="1">
    <citation type="submission" date="2016-06" db="EMBL/GenBank/DDBJ databases">
        <title>Complete genome sequence of Actinoalloteichus fjordicus DSM 46855 (=ADI127-17), type strain of the new species Actinoalloteichus fjordicus.</title>
        <authorList>
            <person name="Ruckert C."/>
            <person name="Nouioui I."/>
            <person name="Willmese J."/>
            <person name="van Wezel G."/>
            <person name="Klenk H.-P."/>
            <person name="Kalinowski J."/>
            <person name="Zotchev S.B."/>
        </authorList>
    </citation>
    <scope>NUCLEOTIDE SEQUENCE [LARGE SCALE GENOMIC DNA]</scope>
    <source>
        <strain evidence="14">ADI127-7</strain>
    </source>
</reference>
<dbReference type="SUPFAM" id="SSF56601">
    <property type="entry name" value="beta-lactamase/transpeptidase-like"/>
    <property type="match status" value="1"/>
</dbReference>
<feature type="domain" description="Penicillin-binding protein transpeptidase" evidence="11">
    <location>
        <begin position="472"/>
        <end position="735"/>
    </location>
</feature>
<feature type="compositionally biased region" description="Acidic residues" evidence="9">
    <location>
        <begin position="126"/>
        <end position="144"/>
    </location>
</feature>
<evidence type="ECO:0000256" key="9">
    <source>
        <dbReference type="SAM" id="MobiDB-lite"/>
    </source>
</evidence>
<feature type="compositionally biased region" description="Gly residues" evidence="9">
    <location>
        <begin position="53"/>
        <end position="69"/>
    </location>
</feature>
<evidence type="ECO:0000256" key="6">
    <source>
        <dbReference type="ARBA" id="ARBA00023268"/>
    </source>
</evidence>
<evidence type="ECO:0000256" key="10">
    <source>
        <dbReference type="SAM" id="Phobius"/>
    </source>
</evidence>
<dbReference type="Pfam" id="PF00912">
    <property type="entry name" value="Transgly"/>
    <property type="match status" value="1"/>
</dbReference>
<dbReference type="GO" id="GO:0006508">
    <property type="term" value="P:proteolysis"/>
    <property type="evidence" value="ECO:0007669"/>
    <property type="project" value="UniProtKB-KW"/>
</dbReference>
<dbReference type="InterPro" id="IPR012338">
    <property type="entry name" value="Beta-lactam/transpept-like"/>
</dbReference>
<name>A0AAC9LJU3_9PSEU</name>
<evidence type="ECO:0000256" key="4">
    <source>
        <dbReference type="ARBA" id="ARBA00022679"/>
    </source>
</evidence>
<evidence type="ECO:0000256" key="1">
    <source>
        <dbReference type="ARBA" id="ARBA00022645"/>
    </source>
</evidence>
<dbReference type="InterPro" id="IPR023346">
    <property type="entry name" value="Lysozyme-like_dom_sf"/>
</dbReference>
<evidence type="ECO:0000259" key="12">
    <source>
        <dbReference type="Pfam" id="PF00912"/>
    </source>
</evidence>
<dbReference type="RefSeq" id="WP_157442346.1">
    <property type="nucleotide sequence ID" value="NZ_CP016076.1"/>
</dbReference>
<dbReference type="InterPro" id="IPR001264">
    <property type="entry name" value="Glyco_trans_51"/>
</dbReference>
<dbReference type="Proteomes" id="UP000185511">
    <property type="component" value="Chromosome"/>
</dbReference>
<dbReference type="EMBL" id="CP016076">
    <property type="protein sequence ID" value="APU17987.1"/>
    <property type="molecule type" value="Genomic_DNA"/>
</dbReference>
<feature type="compositionally biased region" description="Low complexity" evidence="9">
    <location>
        <begin position="17"/>
        <end position="50"/>
    </location>
</feature>
<dbReference type="KEGG" id="acad:UA74_29980"/>
<sequence>MQSPPPQNGDRRPPRQGGPSALGAAAAGAALGAAGGAAAAAGMNAGAPPGMGTPPGGVPGAGAPGGPGPANGAPPAHTQALRQGAGTGPRRPGEPSTQMMQPGDEQPTTQMEPALLTHREPAQLEDGYDEDDYYDDEDDAEESPEAVKKAKRKKIWRRVRRTCYVMAGLGILTPVVAFAVGYQMWDVQSPEAILADLDKTVTVTYADGSEMLRIVPNGEGDGDRRFLDYEDIPEDFYNGVTATEDPTFRDNMGFSPVGIVRAAVTGTGGGSTITQQYVKLSTGNDDGTYARKFQEVVMAFKLTQQQDKDYIFESYANLTSFGRNTYGLEAGAQTWFGKSASELELNESLFLAGILNAPTLFDPDNNRDGMENRFAYVVNKMVERDHLSQAEADAVEFPDYLPRGAGGGTGRSITDVHVQTQIENELTARGIEMDQVRREGMVIRTTIDKTAQEQSEAVMAEHFAGQPDELRGALVAVDPANGAVRAYNGGEWSAGIDFAAAKQPPGSSFKPFVVAAGLKRGQGLGEFYDGRESIDIEGTTFSNTAQCPTGANEHCSVRNAMLVSANTPFIDMAHQFGPGSVAEAAWEAGIPEEINGEPTLVNTEGFTAAGIALGQYEVRTIDMAAAYATFASGGVRHDPYFVEFVGHEGDGPDDEVLINRAEEGHEGVQAFGPQSKAVADNITEVLKPVAANSGHDLPGREVAAKTGTHQFAQSAGNQAGWMVGYTPQISVAVWVGSEVPAPLTVNATATNPSTEQLWGRNVPAFSWKAFMEAYLGDKEAASFPTDITQIGIFPEQPRPAPPPPPPSPDWDDDRDRDRDEEDGRDEDEEGDEGDENGEGGEGDDESTPNPPTDTTEPTPTGPDDSCLWPGQCEGEGDGRPGDGRPGDRGTTGFGFSRDDSRPEVAPTGDVPLPN</sequence>
<accession>A0AAC9LJU3</accession>
<feature type="compositionally biased region" description="Acidic residues" evidence="9">
    <location>
        <begin position="809"/>
        <end position="846"/>
    </location>
</feature>
<dbReference type="GO" id="GO:0009002">
    <property type="term" value="F:serine-type D-Ala-D-Ala carboxypeptidase activity"/>
    <property type="evidence" value="ECO:0007669"/>
    <property type="project" value="UniProtKB-EC"/>
</dbReference>
<evidence type="ECO:0000256" key="2">
    <source>
        <dbReference type="ARBA" id="ARBA00022670"/>
    </source>
</evidence>
<keyword evidence="5" id="KW-0378">Hydrolase</keyword>
<protein>
    <submittedName>
        <fullName evidence="13">Membrane carboxypeptidase (Penicillin-binding protein)</fullName>
    </submittedName>
</protein>
<organism evidence="13 14">
    <name type="scientific">Actinoalloteichus fjordicus</name>
    <dbReference type="NCBI Taxonomy" id="1612552"/>
    <lineage>
        <taxon>Bacteria</taxon>
        <taxon>Bacillati</taxon>
        <taxon>Actinomycetota</taxon>
        <taxon>Actinomycetes</taxon>
        <taxon>Pseudonocardiales</taxon>
        <taxon>Pseudonocardiaceae</taxon>
        <taxon>Actinoalloteichus</taxon>
    </lineage>
</organism>
<feature type="compositionally biased region" description="Low complexity" evidence="9">
    <location>
        <begin position="852"/>
        <end position="865"/>
    </location>
</feature>
<evidence type="ECO:0000256" key="5">
    <source>
        <dbReference type="ARBA" id="ARBA00022801"/>
    </source>
</evidence>
<feature type="compositionally biased region" description="Basic and acidic residues" evidence="9">
    <location>
        <begin position="876"/>
        <end position="887"/>
    </location>
</feature>
<dbReference type="GO" id="GO:0009252">
    <property type="term" value="P:peptidoglycan biosynthetic process"/>
    <property type="evidence" value="ECO:0007669"/>
    <property type="project" value="TreeGrafter"/>
</dbReference>
<keyword evidence="14" id="KW-1185">Reference proteome</keyword>
<proteinExistence type="predicted"/>
<keyword evidence="10" id="KW-1133">Transmembrane helix</keyword>
<dbReference type="InterPro" id="IPR001460">
    <property type="entry name" value="PCN-bd_Tpept"/>
</dbReference>
<dbReference type="PANTHER" id="PTHR32282:SF34">
    <property type="entry name" value="PENICILLIN-BINDING PROTEIN 1A"/>
    <property type="match status" value="1"/>
</dbReference>
<feature type="compositionally biased region" description="Pro residues" evidence="9">
    <location>
        <begin position="796"/>
        <end position="808"/>
    </location>
</feature>
<keyword evidence="3" id="KW-0328">Glycosyltransferase</keyword>
<evidence type="ECO:0000256" key="7">
    <source>
        <dbReference type="ARBA" id="ARBA00034000"/>
    </source>
</evidence>
<keyword evidence="10" id="KW-0812">Transmembrane</keyword>
<evidence type="ECO:0000313" key="14">
    <source>
        <dbReference type="Proteomes" id="UP000185511"/>
    </source>
</evidence>
<dbReference type="AlphaFoldDB" id="A0AAC9LJU3"/>
<feature type="region of interest" description="Disordered" evidence="9">
    <location>
        <begin position="1"/>
        <end position="149"/>
    </location>
</feature>
<dbReference type="PANTHER" id="PTHR32282">
    <property type="entry name" value="BINDING PROTEIN TRANSPEPTIDASE, PUTATIVE-RELATED"/>
    <property type="match status" value="1"/>
</dbReference>
<dbReference type="GO" id="GO:0008955">
    <property type="term" value="F:peptidoglycan glycosyltransferase activity"/>
    <property type="evidence" value="ECO:0007669"/>
    <property type="project" value="UniProtKB-EC"/>
</dbReference>
<comment type="catalytic activity">
    <reaction evidence="7">
        <text>Preferential cleavage: (Ac)2-L-Lys-D-Ala-|-D-Ala. Also transpeptidation of peptidyl-alanyl moieties that are N-acyl substituents of D-alanine.</text>
        <dbReference type="EC" id="3.4.16.4"/>
    </reaction>
</comment>
<dbReference type="Gene3D" id="1.10.3810.10">
    <property type="entry name" value="Biosynthetic peptidoglycan transglycosylase-like"/>
    <property type="match status" value="1"/>
</dbReference>
<dbReference type="GO" id="GO:0008658">
    <property type="term" value="F:penicillin binding"/>
    <property type="evidence" value="ECO:0007669"/>
    <property type="project" value="InterPro"/>
</dbReference>
<dbReference type="SUPFAM" id="SSF53955">
    <property type="entry name" value="Lysozyme-like"/>
    <property type="match status" value="1"/>
</dbReference>
<feature type="transmembrane region" description="Helical" evidence="10">
    <location>
        <begin position="162"/>
        <end position="185"/>
    </location>
</feature>
<evidence type="ECO:0000313" key="13">
    <source>
        <dbReference type="EMBL" id="APU17987.1"/>
    </source>
</evidence>
<gene>
    <name evidence="13" type="ORF">UA74_29980</name>
</gene>
<keyword evidence="4" id="KW-0808">Transferase</keyword>
<evidence type="ECO:0000256" key="3">
    <source>
        <dbReference type="ARBA" id="ARBA00022676"/>
    </source>
</evidence>
<keyword evidence="1 13" id="KW-0121">Carboxypeptidase</keyword>
<keyword evidence="2" id="KW-0645">Protease</keyword>
<keyword evidence="10" id="KW-0472">Membrane</keyword>
<feature type="region of interest" description="Disordered" evidence="9">
    <location>
        <begin position="791"/>
        <end position="914"/>
    </location>
</feature>
<comment type="catalytic activity">
    <reaction evidence="8">
        <text>[GlcNAc-(1-&gt;4)-Mur2Ac(oyl-L-Ala-gamma-D-Glu-L-Lys-D-Ala-D-Ala)](n)-di-trans,octa-cis-undecaprenyl diphosphate + beta-D-GlcNAc-(1-&gt;4)-Mur2Ac(oyl-L-Ala-gamma-D-Glu-L-Lys-D-Ala-D-Ala)-di-trans,octa-cis-undecaprenyl diphosphate = [GlcNAc-(1-&gt;4)-Mur2Ac(oyl-L-Ala-gamma-D-Glu-L-Lys-D-Ala-D-Ala)](n+1)-di-trans,octa-cis-undecaprenyl diphosphate + di-trans,octa-cis-undecaprenyl diphosphate + H(+)</text>
        <dbReference type="Rhea" id="RHEA:23708"/>
        <dbReference type="Rhea" id="RHEA-COMP:9602"/>
        <dbReference type="Rhea" id="RHEA-COMP:9603"/>
        <dbReference type="ChEBI" id="CHEBI:15378"/>
        <dbReference type="ChEBI" id="CHEBI:58405"/>
        <dbReference type="ChEBI" id="CHEBI:60033"/>
        <dbReference type="ChEBI" id="CHEBI:78435"/>
        <dbReference type="EC" id="2.4.99.28"/>
    </reaction>
</comment>
<evidence type="ECO:0000259" key="11">
    <source>
        <dbReference type="Pfam" id="PF00905"/>
    </source>
</evidence>
<dbReference type="Gene3D" id="3.40.710.10">
    <property type="entry name" value="DD-peptidase/beta-lactamase superfamily"/>
    <property type="match status" value="1"/>
</dbReference>
<dbReference type="GO" id="GO:0030288">
    <property type="term" value="C:outer membrane-bounded periplasmic space"/>
    <property type="evidence" value="ECO:0007669"/>
    <property type="project" value="TreeGrafter"/>
</dbReference>
<dbReference type="Pfam" id="PF00905">
    <property type="entry name" value="Transpeptidase"/>
    <property type="match status" value="1"/>
</dbReference>
<dbReference type="InterPro" id="IPR050396">
    <property type="entry name" value="Glycosyltr_51/Transpeptidase"/>
</dbReference>
<feature type="transmembrane region" description="Helical" evidence="10">
    <location>
        <begin position="20"/>
        <end position="41"/>
    </location>
</feature>
<evidence type="ECO:0000256" key="8">
    <source>
        <dbReference type="ARBA" id="ARBA00049902"/>
    </source>
</evidence>
<feature type="compositionally biased region" description="Polar residues" evidence="9">
    <location>
        <begin position="95"/>
        <end position="111"/>
    </location>
</feature>
<keyword evidence="6" id="KW-0511">Multifunctional enzyme</keyword>
<dbReference type="InterPro" id="IPR036950">
    <property type="entry name" value="PBP_transglycosylase"/>
</dbReference>
<feature type="domain" description="Glycosyl transferase family 51" evidence="12">
    <location>
        <begin position="222"/>
        <end position="381"/>
    </location>
</feature>